<dbReference type="CDD" id="cd00317">
    <property type="entry name" value="cyclophilin"/>
    <property type="match status" value="1"/>
</dbReference>
<dbReference type="InterPro" id="IPR002130">
    <property type="entry name" value="Cyclophilin-type_PPIase_dom"/>
</dbReference>
<evidence type="ECO:0000256" key="2">
    <source>
        <dbReference type="ARBA" id="ARBA00023110"/>
    </source>
</evidence>
<dbReference type="Pfam" id="PF00160">
    <property type="entry name" value="Pro_isomerase"/>
    <property type="match status" value="1"/>
</dbReference>
<evidence type="ECO:0000256" key="4">
    <source>
        <dbReference type="SAM" id="MobiDB-lite"/>
    </source>
</evidence>
<keyword evidence="5" id="KW-0812">Transmembrane</keyword>
<feature type="compositionally biased region" description="Polar residues" evidence="4">
    <location>
        <begin position="253"/>
        <end position="263"/>
    </location>
</feature>
<evidence type="ECO:0000256" key="3">
    <source>
        <dbReference type="ARBA" id="ARBA00023235"/>
    </source>
</evidence>
<proteinExistence type="predicted"/>
<dbReference type="PANTHER" id="PTHR43246">
    <property type="entry name" value="PEPTIDYL-PROLYL CIS-TRANS ISOMERASE CYP38, CHLOROPLASTIC"/>
    <property type="match status" value="1"/>
</dbReference>
<protein>
    <recommendedName>
        <fullName evidence="1">peptidylprolyl isomerase</fullName>
        <ecNumber evidence="1">5.2.1.8</ecNumber>
    </recommendedName>
</protein>
<keyword evidence="3" id="KW-0413">Isomerase</keyword>
<feature type="region of interest" description="Disordered" evidence="4">
    <location>
        <begin position="66"/>
        <end position="96"/>
    </location>
</feature>
<feature type="region of interest" description="Disordered" evidence="4">
    <location>
        <begin position="240"/>
        <end position="263"/>
    </location>
</feature>
<organism evidence="7 8">
    <name type="scientific">Naasia aerilata</name>
    <dbReference type="NCBI Taxonomy" id="1162966"/>
    <lineage>
        <taxon>Bacteria</taxon>
        <taxon>Bacillati</taxon>
        <taxon>Actinomycetota</taxon>
        <taxon>Actinomycetes</taxon>
        <taxon>Micrococcales</taxon>
        <taxon>Microbacteriaceae</taxon>
        <taxon>Naasia</taxon>
    </lineage>
</organism>
<evidence type="ECO:0000259" key="6">
    <source>
        <dbReference type="PROSITE" id="PS50072"/>
    </source>
</evidence>
<name>A0ABM8GF40_9MICO</name>
<feature type="domain" description="PPIase cyclophilin-type" evidence="6">
    <location>
        <begin position="112"/>
        <end position="262"/>
    </location>
</feature>
<evidence type="ECO:0000256" key="1">
    <source>
        <dbReference type="ARBA" id="ARBA00013194"/>
    </source>
</evidence>
<dbReference type="RefSeq" id="WP_286276934.1">
    <property type="nucleotide sequence ID" value="NZ_AP027731.1"/>
</dbReference>
<accession>A0ABM8GF40</accession>
<sequence length="263" mass="26764">MARKGTPEERQARQHLREYTARQTLHDERIRRRRRDNLVAGIAAAVVVALAVGAQLLYFTAGPGVPAPSPSPTPSASSTPEATGQNTGDVPDPALAEGRAWTGTLTLNDVPLGITLDGAAAPQGVASFVSLTQSGFYPGKSCHRLTNGGFFVLQCGAPNADGSGDVGYSFGPIENAPADNVYPAGTIALARQGGNPYSNGSQFFVVYEDTTIPADAAGGYSVIGKVTSGLDQLAAAVTDAGTADGSSDGAPATATTITSVSVQ</sequence>
<dbReference type="SUPFAM" id="SSF50891">
    <property type="entry name" value="Cyclophilin-like"/>
    <property type="match status" value="1"/>
</dbReference>
<feature type="transmembrane region" description="Helical" evidence="5">
    <location>
        <begin position="38"/>
        <end position="59"/>
    </location>
</feature>
<dbReference type="Gene3D" id="2.40.100.10">
    <property type="entry name" value="Cyclophilin-like"/>
    <property type="match status" value="1"/>
</dbReference>
<dbReference type="PROSITE" id="PS50072">
    <property type="entry name" value="CSA_PPIASE_2"/>
    <property type="match status" value="1"/>
</dbReference>
<dbReference type="InterPro" id="IPR044665">
    <property type="entry name" value="E_coli_cyclophilin_A-like"/>
</dbReference>
<reference evidence="8" key="1">
    <citation type="journal article" date="2019" name="Int. J. Syst. Evol. Microbiol.">
        <title>The Global Catalogue of Microorganisms (GCM) 10K type strain sequencing project: providing services to taxonomists for standard genome sequencing and annotation.</title>
        <authorList>
            <consortium name="The Broad Institute Genomics Platform"/>
            <consortium name="The Broad Institute Genome Sequencing Center for Infectious Disease"/>
            <person name="Wu L."/>
            <person name="Ma J."/>
        </authorList>
    </citation>
    <scope>NUCLEOTIDE SEQUENCE [LARGE SCALE GENOMIC DNA]</scope>
    <source>
        <strain evidence="8">NBRC 108725</strain>
    </source>
</reference>
<feature type="compositionally biased region" description="Low complexity" evidence="4">
    <location>
        <begin position="74"/>
        <end position="84"/>
    </location>
</feature>
<dbReference type="InterPro" id="IPR029000">
    <property type="entry name" value="Cyclophilin-like_dom_sf"/>
</dbReference>
<keyword evidence="2" id="KW-0697">Rotamase</keyword>
<evidence type="ECO:0000313" key="7">
    <source>
        <dbReference type="EMBL" id="BDZ46947.1"/>
    </source>
</evidence>
<gene>
    <name evidence="7" type="ORF">GCM10025866_28560</name>
</gene>
<dbReference type="EC" id="5.2.1.8" evidence="1"/>
<evidence type="ECO:0000256" key="5">
    <source>
        <dbReference type="SAM" id="Phobius"/>
    </source>
</evidence>
<keyword evidence="5" id="KW-0472">Membrane</keyword>
<keyword evidence="8" id="KW-1185">Reference proteome</keyword>
<dbReference type="Proteomes" id="UP001321498">
    <property type="component" value="Chromosome"/>
</dbReference>
<keyword evidence="5" id="KW-1133">Transmembrane helix</keyword>
<evidence type="ECO:0000313" key="8">
    <source>
        <dbReference type="Proteomes" id="UP001321498"/>
    </source>
</evidence>
<dbReference type="EMBL" id="AP027731">
    <property type="protein sequence ID" value="BDZ46947.1"/>
    <property type="molecule type" value="Genomic_DNA"/>
</dbReference>